<evidence type="ECO:0000256" key="1">
    <source>
        <dbReference type="SAM" id="Phobius"/>
    </source>
</evidence>
<organism evidence="2 3">
    <name type="scientific">Phytohabitans aurantiacus</name>
    <dbReference type="NCBI Taxonomy" id="3016789"/>
    <lineage>
        <taxon>Bacteria</taxon>
        <taxon>Bacillati</taxon>
        <taxon>Actinomycetota</taxon>
        <taxon>Actinomycetes</taxon>
        <taxon>Micromonosporales</taxon>
        <taxon>Micromonosporaceae</taxon>
    </lineage>
</organism>
<name>A0ABQ5QN43_9ACTN</name>
<gene>
    <name evidence="2" type="ORF">Pa4123_09310</name>
</gene>
<protein>
    <submittedName>
        <fullName evidence="2">Uncharacterized protein</fullName>
    </submittedName>
</protein>
<keyword evidence="1" id="KW-0472">Membrane</keyword>
<dbReference type="Proteomes" id="UP001144280">
    <property type="component" value="Unassembled WGS sequence"/>
</dbReference>
<feature type="transmembrane region" description="Helical" evidence="1">
    <location>
        <begin position="207"/>
        <end position="227"/>
    </location>
</feature>
<evidence type="ECO:0000313" key="3">
    <source>
        <dbReference type="Proteomes" id="UP001144280"/>
    </source>
</evidence>
<dbReference type="EMBL" id="BSDI01000004">
    <property type="protein sequence ID" value="GLH95659.1"/>
    <property type="molecule type" value="Genomic_DNA"/>
</dbReference>
<keyword evidence="3" id="KW-1185">Reference proteome</keyword>
<dbReference type="RefSeq" id="WP_281892697.1">
    <property type="nucleotide sequence ID" value="NZ_BSDI01000004.1"/>
</dbReference>
<evidence type="ECO:0000313" key="2">
    <source>
        <dbReference type="EMBL" id="GLH95659.1"/>
    </source>
</evidence>
<comment type="caution">
    <text evidence="2">The sequence shown here is derived from an EMBL/GenBank/DDBJ whole genome shotgun (WGS) entry which is preliminary data.</text>
</comment>
<sequence length="228" mass="23898">MTADDYRRLVGALAAAANRRDAELANAERSYQDGAAVAAAELALANAEAGEADRRAGAAATAVVKVDREATRLWDELRRVLGWRGRRLGDLPPPTPVDLLPTGSAPAMAVDLLDGAARRIDQARRGAPRPPLPRWILPLLPPLGALGATMTGLVAGGLVTIAHFDTGLQWPLRLLGWLAFLLAPFTSVPVAAICVDRQFNSRLDTGAAGLTVLGGLCAGCALSLLFAR</sequence>
<proteinExistence type="predicted"/>
<accession>A0ABQ5QN43</accession>
<reference evidence="2" key="1">
    <citation type="submission" date="2022-12" db="EMBL/GenBank/DDBJ databases">
        <title>New Phytohabitans aurantiacus sp. RD004123 nov., an actinomycete isolated from soil.</title>
        <authorList>
            <person name="Triningsih D.W."/>
            <person name="Harunari E."/>
            <person name="Igarashi Y."/>
        </authorList>
    </citation>
    <scope>NUCLEOTIDE SEQUENCE</scope>
    <source>
        <strain evidence="2">RD004123</strain>
    </source>
</reference>
<keyword evidence="1" id="KW-0812">Transmembrane</keyword>
<feature type="transmembrane region" description="Helical" evidence="1">
    <location>
        <begin position="135"/>
        <end position="162"/>
    </location>
</feature>
<keyword evidence="1" id="KW-1133">Transmembrane helix</keyword>
<feature type="transmembrane region" description="Helical" evidence="1">
    <location>
        <begin position="174"/>
        <end position="195"/>
    </location>
</feature>